<evidence type="ECO:0000313" key="2">
    <source>
        <dbReference type="EMBL" id="KAG8074985.1"/>
    </source>
</evidence>
<gene>
    <name evidence="2" type="ORF">GUJ93_ZPchr0006g46097</name>
</gene>
<feature type="region of interest" description="Disordered" evidence="1">
    <location>
        <begin position="1"/>
        <end position="24"/>
    </location>
</feature>
<reference evidence="2" key="1">
    <citation type="journal article" date="2021" name="bioRxiv">
        <title>Whole Genome Assembly and Annotation of Northern Wild Rice, Zizania palustris L., Supports a Whole Genome Duplication in the Zizania Genus.</title>
        <authorList>
            <person name="Haas M."/>
            <person name="Kono T."/>
            <person name="Macchietto M."/>
            <person name="Millas R."/>
            <person name="McGilp L."/>
            <person name="Shao M."/>
            <person name="Duquette J."/>
            <person name="Hirsch C.N."/>
            <person name="Kimball J."/>
        </authorList>
    </citation>
    <scope>NUCLEOTIDE SEQUENCE</scope>
    <source>
        <tissue evidence="2">Fresh leaf tissue</tissue>
    </source>
</reference>
<feature type="compositionally biased region" description="Low complexity" evidence="1">
    <location>
        <begin position="9"/>
        <end position="24"/>
    </location>
</feature>
<comment type="caution">
    <text evidence="2">The sequence shown here is derived from an EMBL/GenBank/DDBJ whole genome shotgun (WGS) entry which is preliminary data.</text>
</comment>
<name>A0A8J5VPD1_ZIZPA</name>
<dbReference type="Proteomes" id="UP000729402">
    <property type="component" value="Unassembled WGS sequence"/>
</dbReference>
<feature type="compositionally biased region" description="Polar residues" evidence="1">
    <location>
        <begin position="56"/>
        <end position="68"/>
    </location>
</feature>
<protein>
    <submittedName>
        <fullName evidence="2">Uncharacterized protein</fullName>
    </submittedName>
</protein>
<evidence type="ECO:0000313" key="3">
    <source>
        <dbReference type="Proteomes" id="UP000729402"/>
    </source>
</evidence>
<keyword evidence="3" id="KW-1185">Reference proteome</keyword>
<evidence type="ECO:0000256" key="1">
    <source>
        <dbReference type="SAM" id="MobiDB-lite"/>
    </source>
</evidence>
<accession>A0A8J5VPD1</accession>
<dbReference type="EMBL" id="JAAALK010000283">
    <property type="protein sequence ID" value="KAG8074985.1"/>
    <property type="molecule type" value="Genomic_DNA"/>
</dbReference>
<feature type="region of interest" description="Disordered" evidence="1">
    <location>
        <begin position="38"/>
        <end position="77"/>
    </location>
</feature>
<organism evidence="2 3">
    <name type="scientific">Zizania palustris</name>
    <name type="common">Northern wild rice</name>
    <dbReference type="NCBI Taxonomy" id="103762"/>
    <lineage>
        <taxon>Eukaryota</taxon>
        <taxon>Viridiplantae</taxon>
        <taxon>Streptophyta</taxon>
        <taxon>Embryophyta</taxon>
        <taxon>Tracheophyta</taxon>
        <taxon>Spermatophyta</taxon>
        <taxon>Magnoliopsida</taxon>
        <taxon>Liliopsida</taxon>
        <taxon>Poales</taxon>
        <taxon>Poaceae</taxon>
        <taxon>BOP clade</taxon>
        <taxon>Oryzoideae</taxon>
        <taxon>Oryzeae</taxon>
        <taxon>Zizaniinae</taxon>
        <taxon>Zizania</taxon>
    </lineage>
</organism>
<reference evidence="2" key="2">
    <citation type="submission" date="2021-02" db="EMBL/GenBank/DDBJ databases">
        <authorList>
            <person name="Kimball J.A."/>
            <person name="Haas M.W."/>
            <person name="Macchietto M."/>
            <person name="Kono T."/>
            <person name="Duquette J."/>
            <person name="Shao M."/>
        </authorList>
    </citation>
    <scope>NUCLEOTIDE SEQUENCE</scope>
    <source>
        <tissue evidence="2">Fresh leaf tissue</tissue>
    </source>
</reference>
<dbReference type="AlphaFoldDB" id="A0A8J5VPD1"/>
<proteinExistence type="predicted"/>
<sequence length="91" mass="9254">MASLSVTLRAPATTSAAGSRAAGPAKVSCVRSKVACSFPSVGASSSPTRSVEPVRATSTQTPPATHKSSSAEKRKGLDGLGGWFYELQVCN</sequence>